<feature type="compositionally biased region" description="Basic and acidic residues" evidence="1">
    <location>
        <begin position="141"/>
        <end position="153"/>
    </location>
</feature>
<name>A0A6A6ZE88_9PLEO</name>
<accession>A0A6A6ZE88</accession>
<feature type="region of interest" description="Disordered" evidence="1">
    <location>
        <begin position="61"/>
        <end position="126"/>
    </location>
</feature>
<feature type="compositionally biased region" description="Basic residues" evidence="1">
    <location>
        <begin position="188"/>
        <end position="198"/>
    </location>
</feature>
<dbReference type="EMBL" id="MU006245">
    <property type="protein sequence ID" value="KAF2819330.1"/>
    <property type="molecule type" value="Genomic_DNA"/>
</dbReference>
<feature type="compositionally biased region" description="Acidic residues" evidence="1">
    <location>
        <begin position="452"/>
        <end position="466"/>
    </location>
</feature>
<feature type="compositionally biased region" description="Basic and acidic residues" evidence="1">
    <location>
        <begin position="63"/>
        <end position="82"/>
    </location>
</feature>
<proteinExistence type="predicted"/>
<dbReference type="Proteomes" id="UP000799424">
    <property type="component" value="Unassembled WGS sequence"/>
</dbReference>
<reference evidence="2" key="1">
    <citation type="journal article" date="2020" name="Stud. Mycol.">
        <title>101 Dothideomycetes genomes: a test case for predicting lifestyles and emergence of pathogens.</title>
        <authorList>
            <person name="Haridas S."/>
            <person name="Albert R."/>
            <person name="Binder M."/>
            <person name="Bloem J."/>
            <person name="Labutti K."/>
            <person name="Salamov A."/>
            <person name="Andreopoulos B."/>
            <person name="Baker S."/>
            <person name="Barry K."/>
            <person name="Bills G."/>
            <person name="Bluhm B."/>
            <person name="Cannon C."/>
            <person name="Castanera R."/>
            <person name="Culley D."/>
            <person name="Daum C."/>
            <person name="Ezra D."/>
            <person name="Gonzalez J."/>
            <person name="Henrissat B."/>
            <person name="Kuo A."/>
            <person name="Liang C."/>
            <person name="Lipzen A."/>
            <person name="Lutzoni F."/>
            <person name="Magnuson J."/>
            <person name="Mondo S."/>
            <person name="Nolan M."/>
            <person name="Ohm R."/>
            <person name="Pangilinan J."/>
            <person name="Park H.-J."/>
            <person name="Ramirez L."/>
            <person name="Alfaro M."/>
            <person name="Sun H."/>
            <person name="Tritt A."/>
            <person name="Yoshinaga Y."/>
            <person name="Zwiers L.-H."/>
            <person name="Turgeon B."/>
            <person name="Goodwin S."/>
            <person name="Spatafora J."/>
            <person name="Crous P."/>
            <person name="Grigoriev I."/>
        </authorList>
    </citation>
    <scope>NUCLEOTIDE SEQUENCE</scope>
    <source>
        <strain evidence="2">CBS 113818</strain>
    </source>
</reference>
<feature type="compositionally biased region" description="Basic and acidic residues" evidence="1">
    <location>
        <begin position="100"/>
        <end position="110"/>
    </location>
</feature>
<dbReference type="AlphaFoldDB" id="A0A6A6ZE88"/>
<gene>
    <name evidence="2" type="ORF">CC86DRAFT_375179</name>
</gene>
<evidence type="ECO:0000256" key="1">
    <source>
        <dbReference type="SAM" id="MobiDB-lite"/>
    </source>
</evidence>
<protein>
    <submittedName>
        <fullName evidence="2">Uncharacterized protein</fullName>
    </submittedName>
</protein>
<sequence length="466" mass="51350">MHLHSDPSLAEVPGFTREQLDALARSVELRRQQLEHGIEAYIRDRQAELRSYGQELLAHHRSMAHEQHPKPADKEASGHAEHAAAPPAASPAQSAPSSPDTRKHEPEEKAKRTKHTRQQKREKELYGLVTPVFLPLLDARDTSPTHTKQRLDDAPPEYATPTRDAERAHENRTPRREDTDMEGGTTPKKSKRTAKKSALRQTNTSRSRRKRVSLVIDGQTVLPADTVIEPALTSPSSEATSVSNSTASLDDMIDPRLTADPHIHAEHYDAVHHSLPLPMSNHLHSPTKPLIETPNSVASDFTTYHPQSTPTLTYNPPAVANRTFLDPSPTHPASLPPTAGPDPIFADDPALEEPAESSFNTYVGGLHGSGTDDVDQAGSYGYPSSLGASYLESYMQSRPLRVRMEAADKAGLDEREKRDMMNAGKKEKHGDDSGDVDMDVDQKEQGGRLVDVDEDMDIMGEMEGFE</sequence>
<keyword evidence="3" id="KW-1185">Reference proteome</keyword>
<evidence type="ECO:0000313" key="3">
    <source>
        <dbReference type="Proteomes" id="UP000799424"/>
    </source>
</evidence>
<dbReference type="OrthoDB" id="5326588at2759"/>
<organism evidence="2 3">
    <name type="scientific">Ophiobolus disseminans</name>
    <dbReference type="NCBI Taxonomy" id="1469910"/>
    <lineage>
        <taxon>Eukaryota</taxon>
        <taxon>Fungi</taxon>
        <taxon>Dikarya</taxon>
        <taxon>Ascomycota</taxon>
        <taxon>Pezizomycotina</taxon>
        <taxon>Dothideomycetes</taxon>
        <taxon>Pleosporomycetidae</taxon>
        <taxon>Pleosporales</taxon>
        <taxon>Pleosporineae</taxon>
        <taxon>Phaeosphaeriaceae</taxon>
        <taxon>Ophiobolus</taxon>
    </lineage>
</organism>
<feature type="region of interest" description="Disordered" evidence="1">
    <location>
        <begin position="411"/>
        <end position="466"/>
    </location>
</feature>
<feature type="region of interest" description="Disordered" evidence="1">
    <location>
        <begin position="141"/>
        <end position="212"/>
    </location>
</feature>
<feature type="compositionally biased region" description="Basic and acidic residues" evidence="1">
    <location>
        <begin position="411"/>
        <end position="432"/>
    </location>
</feature>
<feature type="compositionally biased region" description="Basic and acidic residues" evidence="1">
    <location>
        <begin position="163"/>
        <end position="178"/>
    </location>
</feature>
<feature type="compositionally biased region" description="Low complexity" evidence="1">
    <location>
        <begin position="83"/>
        <end position="99"/>
    </location>
</feature>
<evidence type="ECO:0000313" key="2">
    <source>
        <dbReference type="EMBL" id="KAF2819330.1"/>
    </source>
</evidence>